<dbReference type="EMBL" id="ML178816">
    <property type="protein sequence ID" value="TFL05501.1"/>
    <property type="molecule type" value="Genomic_DNA"/>
</dbReference>
<keyword evidence="2" id="KW-1185">Reference proteome</keyword>
<proteinExistence type="predicted"/>
<name>A0A5C3QY90_9AGAR</name>
<dbReference type="SUPFAM" id="SSF52047">
    <property type="entry name" value="RNI-like"/>
    <property type="match status" value="1"/>
</dbReference>
<organism evidence="1 2">
    <name type="scientific">Pterulicium gracile</name>
    <dbReference type="NCBI Taxonomy" id="1884261"/>
    <lineage>
        <taxon>Eukaryota</taxon>
        <taxon>Fungi</taxon>
        <taxon>Dikarya</taxon>
        <taxon>Basidiomycota</taxon>
        <taxon>Agaricomycotina</taxon>
        <taxon>Agaricomycetes</taxon>
        <taxon>Agaricomycetidae</taxon>
        <taxon>Agaricales</taxon>
        <taxon>Pleurotineae</taxon>
        <taxon>Pterulaceae</taxon>
        <taxon>Pterulicium</taxon>
    </lineage>
</organism>
<gene>
    <name evidence="1" type="ORF">BDV98DRAFT_223085</name>
</gene>
<sequence>MQLDRSDGEPLRCNLDIERVEHFKHPYIRNTALRLLSSLNRCTDLDLGHIMSSIMDLSEELPSGTPSLPRIRNLIVRRWESFYHPLKSGFFSSMPALKDVIISPTYLLLHRHPVPEVFRSLTALKIHQCTTNPAQIVAMLFVAANLQRLCLHPAFPGRFHVNIDRLVIAQVAELPFLDYLDVHFYPVSQHGKVLPYGDPGAVDYIRQVVCHIRTPNLRDLRVNGPGREDVNAPQTCIECISDGTVCPVRKLAIIDPEADSLPQSPHLISRTPSLEYLQIFAQNTGTTTCDIDPLLDALRWTPCEVVSGVDGNRFRDHHQVRTGIHLHFGLLHGYSRQPKRRYDFHESCRSWA</sequence>
<dbReference type="AlphaFoldDB" id="A0A5C3QY90"/>
<protein>
    <submittedName>
        <fullName evidence="1">Uncharacterized protein</fullName>
    </submittedName>
</protein>
<reference evidence="1 2" key="1">
    <citation type="journal article" date="2019" name="Nat. Ecol. Evol.">
        <title>Megaphylogeny resolves global patterns of mushroom evolution.</title>
        <authorList>
            <person name="Varga T."/>
            <person name="Krizsan K."/>
            <person name="Foldi C."/>
            <person name="Dima B."/>
            <person name="Sanchez-Garcia M."/>
            <person name="Sanchez-Ramirez S."/>
            <person name="Szollosi G.J."/>
            <person name="Szarkandi J.G."/>
            <person name="Papp V."/>
            <person name="Albert L."/>
            <person name="Andreopoulos W."/>
            <person name="Angelini C."/>
            <person name="Antonin V."/>
            <person name="Barry K.W."/>
            <person name="Bougher N.L."/>
            <person name="Buchanan P."/>
            <person name="Buyck B."/>
            <person name="Bense V."/>
            <person name="Catcheside P."/>
            <person name="Chovatia M."/>
            <person name="Cooper J."/>
            <person name="Damon W."/>
            <person name="Desjardin D."/>
            <person name="Finy P."/>
            <person name="Geml J."/>
            <person name="Haridas S."/>
            <person name="Hughes K."/>
            <person name="Justo A."/>
            <person name="Karasinski D."/>
            <person name="Kautmanova I."/>
            <person name="Kiss B."/>
            <person name="Kocsube S."/>
            <person name="Kotiranta H."/>
            <person name="LaButti K.M."/>
            <person name="Lechner B.E."/>
            <person name="Liimatainen K."/>
            <person name="Lipzen A."/>
            <person name="Lukacs Z."/>
            <person name="Mihaltcheva S."/>
            <person name="Morgado L.N."/>
            <person name="Niskanen T."/>
            <person name="Noordeloos M.E."/>
            <person name="Ohm R.A."/>
            <person name="Ortiz-Santana B."/>
            <person name="Ovrebo C."/>
            <person name="Racz N."/>
            <person name="Riley R."/>
            <person name="Savchenko A."/>
            <person name="Shiryaev A."/>
            <person name="Soop K."/>
            <person name="Spirin V."/>
            <person name="Szebenyi C."/>
            <person name="Tomsovsky M."/>
            <person name="Tulloss R.E."/>
            <person name="Uehling J."/>
            <person name="Grigoriev I.V."/>
            <person name="Vagvolgyi C."/>
            <person name="Papp T."/>
            <person name="Martin F.M."/>
            <person name="Miettinen O."/>
            <person name="Hibbett D.S."/>
            <person name="Nagy L.G."/>
        </authorList>
    </citation>
    <scope>NUCLEOTIDE SEQUENCE [LARGE SCALE GENOMIC DNA]</scope>
    <source>
        <strain evidence="1 2">CBS 309.79</strain>
    </source>
</reference>
<dbReference type="Proteomes" id="UP000305067">
    <property type="component" value="Unassembled WGS sequence"/>
</dbReference>
<accession>A0A5C3QY90</accession>
<evidence type="ECO:0000313" key="1">
    <source>
        <dbReference type="EMBL" id="TFL05501.1"/>
    </source>
</evidence>
<evidence type="ECO:0000313" key="2">
    <source>
        <dbReference type="Proteomes" id="UP000305067"/>
    </source>
</evidence>